<dbReference type="AlphaFoldDB" id="A0ABD3LHZ9"/>
<sequence length="212" mass="22467">MEDQSSSRKRLRDDRQDELLELAEVKRLRDDLLGFLDDSDPVPGAPDLDSLMRSFQDEIAAASSSAPAPAEVVEVVDLTAESSSGGDSRSELGYLLGASDDELGLPPSTTPSSGEEAAAAVAVSWCEAELVRAASEASGIGEFWEFEDGIPSYPDPYQFGAAAGGGGAYGGGDDDDGQYVAFDRLFDYSDEGFDASDQSGFLWRRGETMPAL</sequence>
<protein>
    <submittedName>
        <fullName evidence="2">Uncharacterized protein</fullName>
    </submittedName>
</protein>
<proteinExistence type="predicted"/>
<evidence type="ECO:0000313" key="2">
    <source>
        <dbReference type="EMBL" id="KAL3751374.1"/>
    </source>
</evidence>
<accession>A0ABD3LHZ9</accession>
<organism evidence="2 3">
    <name type="scientific">Eucalyptus globulus</name>
    <name type="common">Tasmanian blue gum</name>
    <dbReference type="NCBI Taxonomy" id="34317"/>
    <lineage>
        <taxon>Eukaryota</taxon>
        <taxon>Viridiplantae</taxon>
        <taxon>Streptophyta</taxon>
        <taxon>Embryophyta</taxon>
        <taxon>Tracheophyta</taxon>
        <taxon>Spermatophyta</taxon>
        <taxon>Magnoliopsida</taxon>
        <taxon>eudicotyledons</taxon>
        <taxon>Gunneridae</taxon>
        <taxon>Pentapetalae</taxon>
        <taxon>rosids</taxon>
        <taxon>malvids</taxon>
        <taxon>Myrtales</taxon>
        <taxon>Myrtaceae</taxon>
        <taxon>Myrtoideae</taxon>
        <taxon>Eucalypteae</taxon>
        <taxon>Eucalyptus</taxon>
    </lineage>
</organism>
<evidence type="ECO:0000313" key="3">
    <source>
        <dbReference type="Proteomes" id="UP001634007"/>
    </source>
</evidence>
<reference evidence="2 3" key="1">
    <citation type="submission" date="2024-11" db="EMBL/GenBank/DDBJ databases">
        <title>Chromosome-level genome assembly of Eucalyptus globulus Labill. provides insights into its genome evolution.</title>
        <authorList>
            <person name="Li X."/>
        </authorList>
    </citation>
    <scope>NUCLEOTIDE SEQUENCE [LARGE SCALE GENOMIC DNA]</scope>
    <source>
        <strain evidence="2">CL2024</strain>
        <tissue evidence="2">Fresh tender leaves</tissue>
    </source>
</reference>
<dbReference type="PANTHER" id="PTHR34539:SF19">
    <property type="entry name" value="T6J4.11 PROTEIN"/>
    <property type="match status" value="1"/>
</dbReference>
<keyword evidence="3" id="KW-1185">Reference proteome</keyword>
<name>A0ABD3LHZ9_EUCGL</name>
<comment type="caution">
    <text evidence="2">The sequence shown here is derived from an EMBL/GenBank/DDBJ whole genome shotgun (WGS) entry which is preliminary data.</text>
</comment>
<dbReference type="Proteomes" id="UP001634007">
    <property type="component" value="Unassembled WGS sequence"/>
</dbReference>
<evidence type="ECO:0000256" key="1">
    <source>
        <dbReference type="SAM" id="MobiDB-lite"/>
    </source>
</evidence>
<gene>
    <name evidence="2" type="ORF">ACJRO7_012231</name>
</gene>
<feature type="region of interest" description="Disordered" evidence="1">
    <location>
        <begin position="79"/>
        <end position="113"/>
    </location>
</feature>
<dbReference type="PANTHER" id="PTHR34539">
    <property type="entry name" value="T6J4.11 PROTEIN"/>
    <property type="match status" value="1"/>
</dbReference>
<dbReference type="EMBL" id="JBJKBG010000002">
    <property type="protein sequence ID" value="KAL3751374.1"/>
    <property type="molecule type" value="Genomic_DNA"/>
</dbReference>